<name>A0A443QZF9_9ACAR</name>
<gene>
    <name evidence="9" type="ORF">B4U79_02816</name>
</gene>
<dbReference type="InterPro" id="IPR001680">
    <property type="entry name" value="WD40_rpt"/>
</dbReference>
<dbReference type="InterPro" id="IPR036322">
    <property type="entry name" value="WD40_repeat_dom_sf"/>
</dbReference>
<dbReference type="InterPro" id="IPR019775">
    <property type="entry name" value="WD40_repeat_CS"/>
</dbReference>
<evidence type="ECO:0000256" key="6">
    <source>
        <dbReference type="PROSITE-ProRule" id="PRU00221"/>
    </source>
</evidence>
<dbReference type="FunFam" id="2.130.10.10:FF:000378">
    <property type="entry name" value="U3 small nucleolar RNA-associated protein 7"/>
    <property type="match status" value="1"/>
</dbReference>
<dbReference type="Gene3D" id="2.130.10.10">
    <property type="entry name" value="YVTN repeat-like/Quinoprotein amine dehydrogenase"/>
    <property type="match status" value="2"/>
</dbReference>
<keyword evidence="2" id="KW-0698">rRNA processing</keyword>
<evidence type="ECO:0000256" key="4">
    <source>
        <dbReference type="ARBA" id="ARBA00022737"/>
    </source>
</evidence>
<keyword evidence="4" id="KW-0677">Repeat</keyword>
<dbReference type="STRING" id="1965070.A0A443QZF9"/>
<accession>A0A443QZF9</accession>
<keyword evidence="10" id="KW-1185">Reference proteome</keyword>
<dbReference type="Pfam" id="PF00400">
    <property type="entry name" value="WD40"/>
    <property type="match status" value="1"/>
</dbReference>
<dbReference type="InterPro" id="IPR015943">
    <property type="entry name" value="WD40/YVTN_repeat-like_dom_sf"/>
</dbReference>
<evidence type="ECO:0000256" key="1">
    <source>
        <dbReference type="ARBA" id="ARBA00004604"/>
    </source>
</evidence>
<dbReference type="PROSITE" id="PS00678">
    <property type="entry name" value="WD_REPEATS_1"/>
    <property type="match status" value="1"/>
</dbReference>
<dbReference type="Proteomes" id="UP000285301">
    <property type="component" value="Unassembled WGS sequence"/>
</dbReference>
<evidence type="ECO:0000313" key="9">
    <source>
        <dbReference type="EMBL" id="RWS08415.1"/>
    </source>
</evidence>
<evidence type="ECO:0000256" key="2">
    <source>
        <dbReference type="ARBA" id="ARBA00022552"/>
    </source>
</evidence>
<dbReference type="Pfam" id="PF08149">
    <property type="entry name" value="BING4CT"/>
    <property type="match status" value="1"/>
</dbReference>
<dbReference type="GO" id="GO:0000462">
    <property type="term" value="P:maturation of SSU-rRNA from tricistronic rRNA transcript (SSU-rRNA, 5.8S rRNA, LSU-rRNA)"/>
    <property type="evidence" value="ECO:0007669"/>
    <property type="project" value="TreeGrafter"/>
</dbReference>
<dbReference type="GO" id="GO:0032040">
    <property type="term" value="C:small-subunit processome"/>
    <property type="evidence" value="ECO:0007669"/>
    <property type="project" value="TreeGrafter"/>
</dbReference>
<dbReference type="InterPro" id="IPR040315">
    <property type="entry name" value="WDR46/Utp7"/>
</dbReference>
<dbReference type="PANTHER" id="PTHR14085:SF3">
    <property type="entry name" value="WD REPEAT-CONTAINING PROTEIN 46"/>
    <property type="match status" value="1"/>
</dbReference>
<organism evidence="9 10">
    <name type="scientific">Dinothrombium tinctorium</name>
    <dbReference type="NCBI Taxonomy" id="1965070"/>
    <lineage>
        <taxon>Eukaryota</taxon>
        <taxon>Metazoa</taxon>
        <taxon>Ecdysozoa</taxon>
        <taxon>Arthropoda</taxon>
        <taxon>Chelicerata</taxon>
        <taxon>Arachnida</taxon>
        <taxon>Acari</taxon>
        <taxon>Acariformes</taxon>
        <taxon>Trombidiformes</taxon>
        <taxon>Prostigmata</taxon>
        <taxon>Anystina</taxon>
        <taxon>Parasitengona</taxon>
        <taxon>Trombidioidea</taxon>
        <taxon>Trombidiidae</taxon>
        <taxon>Dinothrombium</taxon>
    </lineage>
</organism>
<dbReference type="GO" id="GO:0030686">
    <property type="term" value="C:90S preribosome"/>
    <property type="evidence" value="ECO:0007669"/>
    <property type="project" value="TreeGrafter"/>
</dbReference>
<dbReference type="SMART" id="SM00320">
    <property type="entry name" value="WD40"/>
    <property type="match status" value="5"/>
</dbReference>
<feature type="repeat" description="WD" evidence="6">
    <location>
        <begin position="252"/>
        <end position="286"/>
    </location>
</feature>
<dbReference type="PROSITE" id="PS50082">
    <property type="entry name" value="WD_REPEATS_2"/>
    <property type="match status" value="1"/>
</dbReference>
<dbReference type="SMART" id="SM01033">
    <property type="entry name" value="BING4CT"/>
    <property type="match status" value="1"/>
</dbReference>
<evidence type="ECO:0000256" key="3">
    <source>
        <dbReference type="ARBA" id="ARBA00022574"/>
    </source>
</evidence>
<dbReference type="SUPFAM" id="SSF50978">
    <property type="entry name" value="WD40 repeat-like"/>
    <property type="match status" value="1"/>
</dbReference>
<keyword evidence="3 6" id="KW-0853">WD repeat</keyword>
<dbReference type="EMBL" id="NCKU01002983">
    <property type="protein sequence ID" value="RWS08415.1"/>
    <property type="molecule type" value="Genomic_DNA"/>
</dbReference>
<proteinExistence type="predicted"/>
<comment type="caution">
    <text evidence="9">The sequence shown here is derived from an EMBL/GenBank/DDBJ whole genome shotgun (WGS) entry which is preliminary data.</text>
</comment>
<feature type="domain" description="BING4 C-terminal" evidence="8">
    <location>
        <begin position="326"/>
        <end position="405"/>
    </location>
</feature>
<dbReference type="PANTHER" id="PTHR14085">
    <property type="entry name" value="WD-REPEAT PROTEIN BING4"/>
    <property type="match status" value="1"/>
</dbReference>
<evidence type="ECO:0000256" key="7">
    <source>
        <dbReference type="SAM" id="MobiDB-lite"/>
    </source>
</evidence>
<evidence type="ECO:0000256" key="5">
    <source>
        <dbReference type="ARBA" id="ARBA00023242"/>
    </source>
</evidence>
<evidence type="ECO:0000259" key="8">
    <source>
        <dbReference type="SMART" id="SM01033"/>
    </source>
</evidence>
<comment type="subcellular location">
    <subcellularLocation>
        <location evidence="1">Nucleus</location>
        <location evidence="1">Nucleolus</location>
    </subcellularLocation>
</comment>
<reference evidence="9 10" key="1">
    <citation type="journal article" date="2018" name="Gigascience">
        <title>Genomes of trombidid mites reveal novel predicted allergens and laterally-transferred genes associated with secondary metabolism.</title>
        <authorList>
            <person name="Dong X."/>
            <person name="Chaisiri K."/>
            <person name="Xia D."/>
            <person name="Armstrong S.D."/>
            <person name="Fang Y."/>
            <person name="Donnelly M.J."/>
            <person name="Kadowaki T."/>
            <person name="McGarry J.W."/>
            <person name="Darby A.C."/>
            <person name="Makepeace B.L."/>
        </authorList>
    </citation>
    <scope>NUCLEOTIDE SEQUENCE [LARGE SCALE GENOMIC DNA]</scope>
    <source>
        <strain evidence="9">UoL-WK</strain>
    </source>
</reference>
<evidence type="ECO:0000313" key="10">
    <source>
        <dbReference type="Proteomes" id="UP000285301"/>
    </source>
</evidence>
<protein>
    <submittedName>
        <fullName evidence="9">WD repeat-containing protein 46-like protein</fullName>
    </submittedName>
</protein>
<dbReference type="AlphaFoldDB" id="A0A443QZF9"/>
<dbReference type="InterPro" id="IPR012952">
    <property type="entry name" value="BING4_C_dom"/>
</dbReference>
<sequence>MDESSQSERSLVHKYGKHKKKYKIEAQKVKELRKQSERSQLLLQEEGGFLEADANEHCYQISQKEIVQSLDITAATKHFELNLEFGPYSVNYFRNGRQLLLGGERGHVAAIDWVTKDLLCEFNAMESVHDICWLHMPTMFAVAQKDWVHVYDNQGTEVHCLKKLFRVKKLTFLPYHFLLVSASENAMLSWTDVSIGKIIASFRPPKAKTITAMCQNPANAVILTAHSNGTVSMFTPNSNEPVVKMLCSPCSITGVAVNDTGLYMATTGVDRSIKIWDVRNYQCLQSYKLRAIPNCLCFSQKNLLSVGIGNVVEVYKDCCTQVAEEPYIRHKLESSMISNVQFCNYEDVLGIGHRNGFVSILVPGSGEPNFDAYESNPFMTKSQRREMEVKQLLEKIQPELISLDPHHLAKVDVKTLKQKLEEKSKLLYVKPRKIEFESSKKMSGVKKAKVKKDLQESVNREHIQQVMKMKRKEDEKEKDANKSYNVLDRFKRK</sequence>
<feature type="compositionally biased region" description="Basic and acidic residues" evidence="7">
    <location>
        <begin position="471"/>
        <end position="481"/>
    </location>
</feature>
<keyword evidence="5" id="KW-0539">Nucleus</keyword>
<feature type="region of interest" description="Disordered" evidence="7">
    <location>
        <begin position="468"/>
        <end position="493"/>
    </location>
</feature>
<dbReference type="OrthoDB" id="10251154at2759"/>